<protein>
    <submittedName>
        <fullName evidence="1">Uncharacterized protein</fullName>
    </submittedName>
</protein>
<dbReference type="PANTHER" id="PTHR34315">
    <property type="match status" value="1"/>
</dbReference>
<dbReference type="Proteomes" id="UP000094569">
    <property type="component" value="Unassembled WGS sequence"/>
</dbReference>
<organism evidence="1 2">
    <name type="scientific">Aspergillus cristatus</name>
    <name type="common">Chinese Fuzhuan brick tea-fermentation fungus</name>
    <name type="synonym">Eurotium cristatum</name>
    <dbReference type="NCBI Taxonomy" id="573508"/>
    <lineage>
        <taxon>Eukaryota</taxon>
        <taxon>Fungi</taxon>
        <taxon>Dikarya</taxon>
        <taxon>Ascomycota</taxon>
        <taxon>Pezizomycotina</taxon>
        <taxon>Eurotiomycetes</taxon>
        <taxon>Eurotiomycetidae</taxon>
        <taxon>Eurotiales</taxon>
        <taxon>Aspergillaceae</taxon>
        <taxon>Aspergillus</taxon>
        <taxon>Aspergillus subgen. Aspergillus</taxon>
    </lineage>
</organism>
<dbReference type="PANTHER" id="PTHR34315:SF1">
    <property type="entry name" value="INTRADIOL RING-CLEAVAGE DIOXYGENASES DOMAIN-CONTAINING PROTEIN-RELATED"/>
    <property type="match status" value="1"/>
</dbReference>
<sequence>MRGFLIFLHVANRQTRCYLVYDYLPWFLRMAPLHPGQSMPTANTPQIERAIHIHAQVHTNWTVRSNGTLIHGPIVSTGQIFIDEKLEQEIMALEPYGSHTEIEQLNNVEDGIYATESSTGAMTLFDTEPLDVVDYKNGVVGYITLSRIRAQARILVREQDCAVQASSCSIDIGQPLIVHQM</sequence>
<keyword evidence="2" id="KW-1185">Reference proteome</keyword>
<dbReference type="OrthoDB" id="121380at2759"/>
<proteinExistence type="predicted"/>
<dbReference type="VEuPathDB" id="FungiDB:SI65_09938"/>
<dbReference type="STRING" id="573508.A0A1E3B0Y2"/>
<dbReference type="AlphaFoldDB" id="A0A1E3B0Y2"/>
<accession>A0A1E3B0Y2</accession>
<gene>
    <name evidence="1" type="ORF">SI65_09938</name>
</gene>
<evidence type="ECO:0000313" key="2">
    <source>
        <dbReference type="Proteomes" id="UP000094569"/>
    </source>
</evidence>
<evidence type="ECO:0000313" key="1">
    <source>
        <dbReference type="EMBL" id="ODM14593.1"/>
    </source>
</evidence>
<dbReference type="EMBL" id="JXNT01000023">
    <property type="protein sequence ID" value="ODM14593.1"/>
    <property type="molecule type" value="Genomic_DNA"/>
</dbReference>
<comment type="caution">
    <text evidence="1">The sequence shown here is derived from an EMBL/GenBank/DDBJ whole genome shotgun (WGS) entry which is preliminary data.</text>
</comment>
<name>A0A1E3B0Y2_ASPCR</name>
<reference evidence="1 2" key="1">
    <citation type="journal article" date="2016" name="BMC Genomics">
        <title>Comparative genomic and transcriptomic analyses of the Fuzhuan brick tea-fermentation fungus Aspergillus cristatus.</title>
        <authorList>
            <person name="Ge Y."/>
            <person name="Wang Y."/>
            <person name="Liu Y."/>
            <person name="Tan Y."/>
            <person name="Ren X."/>
            <person name="Zhang X."/>
            <person name="Hyde K.D."/>
            <person name="Liu Y."/>
            <person name="Liu Z."/>
        </authorList>
    </citation>
    <scope>NUCLEOTIDE SEQUENCE [LARGE SCALE GENOMIC DNA]</scope>
    <source>
        <strain evidence="1 2">GZAAS20.1005</strain>
    </source>
</reference>